<evidence type="ECO:0000256" key="5">
    <source>
        <dbReference type="ARBA" id="ARBA00023136"/>
    </source>
</evidence>
<dbReference type="GO" id="GO:0005743">
    <property type="term" value="C:mitochondrial inner membrane"/>
    <property type="evidence" value="ECO:0007669"/>
    <property type="project" value="UniProtKB-SubCell"/>
</dbReference>
<proteinExistence type="inferred from homology"/>
<evidence type="ECO:0000256" key="4">
    <source>
        <dbReference type="ARBA" id="ARBA00022989"/>
    </source>
</evidence>
<comment type="similarity">
    <text evidence="2 6">Belongs to the SURF1 family.</text>
</comment>
<evidence type="ECO:0000256" key="6">
    <source>
        <dbReference type="RuleBase" id="RU363076"/>
    </source>
</evidence>
<reference evidence="7" key="1">
    <citation type="submission" date="2020-08" db="EMBL/GenBank/DDBJ databases">
        <title>Multicomponent nature underlies the extraordinary mechanical properties of spider dragline silk.</title>
        <authorList>
            <person name="Kono N."/>
            <person name="Nakamura H."/>
            <person name="Mori M."/>
            <person name="Yoshida Y."/>
            <person name="Ohtoshi R."/>
            <person name="Malay A.D."/>
            <person name="Moran D.A.P."/>
            <person name="Tomita M."/>
            <person name="Numata K."/>
            <person name="Arakawa K."/>
        </authorList>
    </citation>
    <scope>NUCLEOTIDE SEQUENCE</scope>
</reference>
<dbReference type="PANTHER" id="PTHR23427">
    <property type="entry name" value="SURFEIT LOCUS PROTEIN"/>
    <property type="match status" value="1"/>
</dbReference>
<keyword evidence="6" id="KW-0999">Mitochondrion inner membrane</keyword>
<evidence type="ECO:0000256" key="3">
    <source>
        <dbReference type="ARBA" id="ARBA00022692"/>
    </source>
</evidence>
<evidence type="ECO:0000256" key="2">
    <source>
        <dbReference type="ARBA" id="ARBA00007165"/>
    </source>
</evidence>
<dbReference type="OrthoDB" id="10040024at2759"/>
<organism evidence="7 8">
    <name type="scientific">Trichonephila inaurata madagascariensis</name>
    <dbReference type="NCBI Taxonomy" id="2747483"/>
    <lineage>
        <taxon>Eukaryota</taxon>
        <taxon>Metazoa</taxon>
        <taxon>Ecdysozoa</taxon>
        <taxon>Arthropoda</taxon>
        <taxon>Chelicerata</taxon>
        <taxon>Arachnida</taxon>
        <taxon>Araneae</taxon>
        <taxon>Araneomorphae</taxon>
        <taxon>Entelegynae</taxon>
        <taxon>Araneoidea</taxon>
        <taxon>Nephilidae</taxon>
        <taxon>Trichonephila</taxon>
        <taxon>Trichonephila inaurata</taxon>
    </lineage>
</organism>
<protein>
    <recommendedName>
        <fullName evidence="6">SURF1-like protein</fullName>
    </recommendedName>
</protein>
<sequence length="293" mass="33470">MKKSGSFEVYLINLFVLVIIGIMAFKQMSMITSKLYLNFSRNVSSKSKISKEIGIGGFALLSIPLTTFCLGTWQVKRRSWKLNLIEEVKTKNKAPPFELPEDFETLSSMEYQRVHIRGKFDHSKELYIGPRQPIIGNEDGGGIFSSRPQSGYLVVTPFRITNKDTTILVNRGWVPKNKVDPSKRSEGQVSEEIELVGTVRLPEKRPQFSPKCQPNSKNFFYRDVPKMVEMTGAAPIFIDADVNSTVSGGPIGGQTRITFRNEHMSYILTWYSLSIATSYMWYRKYFYRVKTVL</sequence>
<gene>
    <name evidence="7" type="primary">surf1</name>
    <name evidence="7" type="ORF">TNIN_63961</name>
</gene>
<dbReference type="PROSITE" id="PS50895">
    <property type="entry name" value="SURF1"/>
    <property type="match status" value="1"/>
</dbReference>
<accession>A0A8X6YMX9</accession>
<comment type="caution">
    <text evidence="7">The sequence shown here is derived from an EMBL/GenBank/DDBJ whole genome shotgun (WGS) entry which is preliminary data.</text>
</comment>
<dbReference type="Proteomes" id="UP000886998">
    <property type="component" value="Unassembled WGS sequence"/>
</dbReference>
<evidence type="ECO:0000256" key="1">
    <source>
        <dbReference type="ARBA" id="ARBA00004370"/>
    </source>
</evidence>
<feature type="transmembrane region" description="Helical" evidence="6">
    <location>
        <begin position="53"/>
        <end position="73"/>
    </location>
</feature>
<keyword evidence="6" id="KW-0496">Mitochondrion</keyword>
<dbReference type="AlphaFoldDB" id="A0A8X6YMX9"/>
<dbReference type="CDD" id="cd06662">
    <property type="entry name" value="SURF1"/>
    <property type="match status" value="1"/>
</dbReference>
<evidence type="ECO:0000313" key="8">
    <source>
        <dbReference type="Proteomes" id="UP000886998"/>
    </source>
</evidence>
<comment type="function">
    <text evidence="6">Probably involved in the biogenesis of the COX complex.</text>
</comment>
<keyword evidence="3 6" id="KW-0812">Transmembrane</keyword>
<dbReference type="PANTHER" id="PTHR23427:SF2">
    <property type="entry name" value="SURFEIT LOCUS PROTEIN 1"/>
    <property type="match status" value="1"/>
</dbReference>
<dbReference type="EMBL" id="BMAV01021696">
    <property type="protein sequence ID" value="GFY75971.1"/>
    <property type="molecule type" value="Genomic_DNA"/>
</dbReference>
<keyword evidence="4 6" id="KW-1133">Transmembrane helix</keyword>
<keyword evidence="8" id="KW-1185">Reference proteome</keyword>
<feature type="transmembrane region" description="Helical" evidence="6">
    <location>
        <begin position="7"/>
        <end position="25"/>
    </location>
</feature>
<feature type="transmembrane region" description="Helical" evidence="6">
    <location>
        <begin position="264"/>
        <end position="282"/>
    </location>
</feature>
<keyword evidence="5 6" id="KW-0472">Membrane</keyword>
<dbReference type="GO" id="GO:0033617">
    <property type="term" value="P:mitochondrial respiratory chain complex IV assembly"/>
    <property type="evidence" value="ECO:0007669"/>
    <property type="project" value="TreeGrafter"/>
</dbReference>
<dbReference type="Pfam" id="PF02104">
    <property type="entry name" value="SURF1"/>
    <property type="match status" value="1"/>
</dbReference>
<dbReference type="InterPro" id="IPR045214">
    <property type="entry name" value="Surf1/Surf4"/>
</dbReference>
<dbReference type="InterPro" id="IPR002994">
    <property type="entry name" value="Surf1/Shy1"/>
</dbReference>
<name>A0A8X6YMX9_9ARAC</name>
<evidence type="ECO:0000313" key="7">
    <source>
        <dbReference type="EMBL" id="GFY75971.1"/>
    </source>
</evidence>
<comment type="subcellular location">
    <subcellularLocation>
        <location evidence="1">Membrane</location>
    </subcellularLocation>
    <subcellularLocation>
        <location evidence="6">Mitochondrion inner membrane</location>
        <topology evidence="6">Multi-pass membrane protein</topology>
    </subcellularLocation>
</comment>